<keyword evidence="3" id="KW-1003">Cell membrane</keyword>
<keyword evidence="4 7" id="KW-0812">Transmembrane</keyword>
<evidence type="ECO:0000256" key="7">
    <source>
        <dbReference type="SAM" id="Phobius"/>
    </source>
</evidence>
<dbReference type="RefSeq" id="WP_130361137.1">
    <property type="nucleotide sequence ID" value="NZ_SGXC01000003.1"/>
</dbReference>
<feature type="transmembrane region" description="Helical" evidence="7">
    <location>
        <begin position="120"/>
        <end position="138"/>
    </location>
</feature>
<comment type="subcellular location">
    <subcellularLocation>
        <location evidence="1">Cell membrane</location>
        <topology evidence="1">Multi-pass membrane protein</topology>
    </subcellularLocation>
</comment>
<evidence type="ECO:0000256" key="3">
    <source>
        <dbReference type="ARBA" id="ARBA00022475"/>
    </source>
</evidence>
<organism evidence="8 9">
    <name type="scientific">Pigmentiphaga kullae</name>
    <dbReference type="NCBI Taxonomy" id="151784"/>
    <lineage>
        <taxon>Bacteria</taxon>
        <taxon>Pseudomonadati</taxon>
        <taxon>Pseudomonadota</taxon>
        <taxon>Betaproteobacteria</taxon>
        <taxon>Burkholderiales</taxon>
        <taxon>Alcaligenaceae</taxon>
        <taxon>Pigmentiphaga</taxon>
    </lineage>
</organism>
<protein>
    <submittedName>
        <fullName evidence="8">Chromate transporter</fullName>
    </submittedName>
</protein>
<dbReference type="EMBL" id="SGXC01000003">
    <property type="protein sequence ID" value="RZS78399.1"/>
    <property type="molecule type" value="Genomic_DNA"/>
</dbReference>
<dbReference type="OrthoDB" id="8969999at2"/>
<evidence type="ECO:0000256" key="5">
    <source>
        <dbReference type="ARBA" id="ARBA00022989"/>
    </source>
</evidence>
<feature type="transmembrane region" description="Helical" evidence="7">
    <location>
        <begin position="173"/>
        <end position="190"/>
    </location>
</feature>
<name>A0A4Q7N8N2_9BURK</name>
<dbReference type="InterPro" id="IPR003370">
    <property type="entry name" value="Chromate_transpt"/>
</dbReference>
<evidence type="ECO:0000256" key="1">
    <source>
        <dbReference type="ARBA" id="ARBA00004651"/>
    </source>
</evidence>
<dbReference type="PANTHER" id="PTHR43663:SF1">
    <property type="entry name" value="CHROMATE TRANSPORTER"/>
    <property type="match status" value="1"/>
</dbReference>
<proteinExistence type="inferred from homology"/>
<dbReference type="PANTHER" id="PTHR43663">
    <property type="entry name" value="CHROMATE TRANSPORT PROTEIN-RELATED"/>
    <property type="match status" value="1"/>
</dbReference>
<dbReference type="Pfam" id="PF02417">
    <property type="entry name" value="Chromate_transp"/>
    <property type="match status" value="1"/>
</dbReference>
<dbReference type="Proteomes" id="UP000292445">
    <property type="component" value="Unassembled WGS sequence"/>
</dbReference>
<dbReference type="AlphaFoldDB" id="A0A4Q7N8N2"/>
<dbReference type="GO" id="GO:0005886">
    <property type="term" value="C:plasma membrane"/>
    <property type="evidence" value="ECO:0007669"/>
    <property type="project" value="UniProtKB-SubCell"/>
</dbReference>
<reference evidence="8 9" key="1">
    <citation type="submission" date="2019-02" db="EMBL/GenBank/DDBJ databases">
        <title>Genomic Encyclopedia of Type Strains, Phase IV (KMG-IV): sequencing the most valuable type-strain genomes for metagenomic binning, comparative biology and taxonomic classification.</title>
        <authorList>
            <person name="Goeker M."/>
        </authorList>
    </citation>
    <scope>NUCLEOTIDE SEQUENCE [LARGE SCALE GENOMIC DNA]</scope>
    <source>
        <strain evidence="8 9">K24</strain>
    </source>
</reference>
<feature type="transmembrane region" description="Helical" evidence="7">
    <location>
        <begin position="88"/>
        <end position="114"/>
    </location>
</feature>
<accession>A0A4Q7N8N2</accession>
<gene>
    <name evidence="8" type="ORF">EV675_5047</name>
</gene>
<feature type="transmembrane region" description="Helical" evidence="7">
    <location>
        <begin position="20"/>
        <end position="43"/>
    </location>
</feature>
<keyword evidence="9" id="KW-1185">Reference proteome</keyword>
<dbReference type="InterPro" id="IPR052518">
    <property type="entry name" value="CHR_Transporter"/>
</dbReference>
<evidence type="ECO:0000313" key="8">
    <source>
        <dbReference type="EMBL" id="RZS78399.1"/>
    </source>
</evidence>
<evidence type="ECO:0000313" key="9">
    <source>
        <dbReference type="Proteomes" id="UP000292445"/>
    </source>
</evidence>
<sequence>MPQTLPPVSADSGSPPPSVLQIFLAFTKIGLTSFGGGLSGWMLREFVQRRNWLSEAEFLSGLALAQAFPGVNVVNLAIWVGFRLRGGVGALAGALGLVVPAMVLALVVVAAFATMAKSDSVHLALAGVAAAAVGLSLQTGLRAARRAARGVPALAVMVVTFVAIFLLRLPLLWVVGAMAPLSIGLAYLRLRAGGQA</sequence>
<evidence type="ECO:0000256" key="6">
    <source>
        <dbReference type="ARBA" id="ARBA00023136"/>
    </source>
</evidence>
<feature type="transmembrane region" description="Helical" evidence="7">
    <location>
        <begin position="150"/>
        <end position="167"/>
    </location>
</feature>
<keyword evidence="6 7" id="KW-0472">Membrane</keyword>
<comment type="similarity">
    <text evidence="2">Belongs to the chromate ion transporter (CHR) (TC 2.A.51) family.</text>
</comment>
<evidence type="ECO:0000256" key="2">
    <source>
        <dbReference type="ARBA" id="ARBA00005262"/>
    </source>
</evidence>
<evidence type="ECO:0000256" key="4">
    <source>
        <dbReference type="ARBA" id="ARBA00022692"/>
    </source>
</evidence>
<dbReference type="GO" id="GO:0015109">
    <property type="term" value="F:chromate transmembrane transporter activity"/>
    <property type="evidence" value="ECO:0007669"/>
    <property type="project" value="InterPro"/>
</dbReference>
<comment type="caution">
    <text evidence="8">The sequence shown here is derived from an EMBL/GenBank/DDBJ whole genome shotgun (WGS) entry which is preliminary data.</text>
</comment>
<keyword evidence="5 7" id="KW-1133">Transmembrane helix</keyword>